<evidence type="ECO:0000256" key="1">
    <source>
        <dbReference type="ARBA" id="ARBA00022741"/>
    </source>
</evidence>
<dbReference type="Pfam" id="PF00580">
    <property type="entry name" value="UvrD-helicase"/>
    <property type="match status" value="1"/>
</dbReference>
<comment type="catalytic activity">
    <reaction evidence="6">
        <text>Couples ATP hydrolysis with the unwinding of duplex DNA by translocating in the 3'-5' direction.</text>
        <dbReference type="EC" id="5.6.2.4"/>
    </reaction>
</comment>
<protein>
    <recommendedName>
        <fullName evidence="7">DNA 3'-5' helicase</fullName>
        <ecNumber evidence="7">5.6.2.4</ecNumber>
    </recommendedName>
</protein>
<dbReference type="SUPFAM" id="SSF52540">
    <property type="entry name" value="P-loop containing nucleoside triphosphate hydrolases"/>
    <property type="match status" value="1"/>
</dbReference>
<keyword evidence="2" id="KW-0378">Hydrolase</keyword>
<name>A0A383WM30_TETOB</name>
<dbReference type="AlphaFoldDB" id="A0A383WM30"/>
<dbReference type="Proteomes" id="UP000256970">
    <property type="component" value="Unassembled WGS sequence"/>
</dbReference>
<dbReference type="GO" id="GO:0000725">
    <property type="term" value="P:recombinational repair"/>
    <property type="evidence" value="ECO:0007669"/>
    <property type="project" value="TreeGrafter"/>
</dbReference>
<evidence type="ECO:0000256" key="5">
    <source>
        <dbReference type="ARBA" id="ARBA00023235"/>
    </source>
</evidence>
<feature type="domain" description="UvrD-like helicase C-terminal" evidence="10">
    <location>
        <begin position="63"/>
        <end position="467"/>
    </location>
</feature>
<evidence type="ECO:0000256" key="9">
    <source>
        <dbReference type="SAM" id="MobiDB-lite"/>
    </source>
</evidence>
<keyword evidence="4" id="KW-0067">ATP-binding</keyword>
<evidence type="ECO:0000256" key="7">
    <source>
        <dbReference type="ARBA" id="ARBA00034808"/>
    </source>
</evidence>
<dbReference type="PANTHER" id="PTHR11070:SF2">
    <property type="entry name" value="ATP-DEPENDENT DNA HELICASE SRS2"/>
    <property type="match status" value="1"/>
</dbReference>
<dbReference type="PANTHER" id="PTHR11070">
    <property type="entry name" value="UVRD / RECB / PCRA DNA HELICASE FAMILY MEMBER"/>
    <property type="match status" value="1"/>
</dbReference>
<evidence type="ECO:0000256" key="2">
    <source>
        <dbReference type="ARBA" id="ARBA00022801"/>
    </source>
</evidence>
<dbReference type="GO" id="GO:0043138">
    <property type="term" value="F:3'-5' DNA helicase activity"/>
    <property type="evidence" value="ECO:0007669"/>
    <property type="project" value="UniProtKB-EC"/>
</dbReference>
<evidence type="ECO:0000256" key="3">
    <source>
        <dbReference type="ARBA" id="ARBA00022806"/>
    </source>
</evidence>
<dbReference type="PROSITE" id="PS51217">
    <property type="entry name" value="UVRD_HELICASE_CTER"/>
    <property type="match status" value="1"/>
</dbReference>
<dbReference type="EMBL" id="FNXT01001323">
    <property type="protein sequence ID" value="SZX78520.1"/>
    <property type="molecule type" value="Genomic_DNA"/>
</dbReference>
<evidence type="ECO:0000256" key="4">
    <source>
        <dbReference type="ARBA" id="ARBA00022840"/>
    </source>
</evidence>
<dbReference type="EC" id="5.6.2.4" evidence="7"/>
<keyword evidence="3" id="KW-0347">Helicase</keyword>
<feature type="compositionally biased region" description="Low complexity" evidence="9">
    <location>
        <begin position="408"/>
        <end position="426"/>
    </location>
</feature>
<organism evidence="11 12">
    <name type="scientific">Tetradesmus obliquus</name>
    <name type="common">Green alga</name>
    <name type="synonym">Acutodesmus obliquus</name>
    <dbReference type="NCBI Taxonomy" id="3088"/>
    <lineage>
        <taxon>Eukaryota</taxon>
        <taxon>Viridiplantae</taxon>
        <taxon>Chlorophyta</taxon>
        <taxon>core chlorophytes</taxon>
        <taxon>Chlorophyceae</taxon>
        <taxon>CS clade</taxon>
        <taxon>Sphaeropleales</taxon>
        <taxon>Scenedesmaceae</taxon>
        <taxon>Tetradesmus</taxon>
    </lineage>
</organism>
<evidence type="ECO:0000256" key="8">
    <source>
        <dbReference type="ARBA" id="ARBA00048988"/>
    </source>
</evidence>
<feature type="compositionally biased region" description="Basic residues" evidence="9">
    <location>
        <begin position="586"/>
        <end position="597"/>
    </location>
</feature>
<keyword evidence="1" id="KW-0547">Nucleotide-binding</keyword>
<gene>
    <name evidence="11" type="ORF">BQ4739_LOCUS18798</name>
</gene>
<comment type="catalytic activity">
    <reaction evidence="8">
        <text>ATP + H2O = ADP + phosphate + H(+)</text>
        <dbReference type="Rhea" id="RHEA:13065"/>
        <dbReference type="ChEBI" id="CHEBI:15377"/>
        <dbReference type="ChEBI" id="CHEBI:15378"/>
        <dbReference type="ChEBI" id="CHEBI:30616"/>
        <dbReference type="ChEBI" id="CHEBI:43474"/>
        <dbReference type="ChEBI" id="CHEBI:456216"/>
        <dbReference type="EC" id="5.6.2.4"/>
    </reaction>
</comment>
<proteinExistence type="predicted"/>
<dbReference type="Gene3D" id="3.40.50.300">
    <property type="entry name" value="P-loop containing nucleotide triphosphate hydrolases"/>
    <property type="match status" value="3"/>
</dbReference>
<dbReference type="Pfam" id="PF13361">
    <property type="entry name" value="UvrD_C"/>
    <property type="match status" value="2"/>
</dbReference>
<dbReference type="InterPro" id="IPR014016">
    <property type="entry name" value="UvrD-like_ATP-bd"/>
</dbReference>
<dbReference type="InterPro" id="IPR014017">
    <property type="entry name" value="DNA_helicase_UvrD-like_C"/>
</dbReference>
<dbReference type="InterPro" id="IPR000212">
    <property type="entry name" value="DNA_helicase_UvrD/REP"/>
</dbReference>
<keyword evidence="12" id="KW-1185">Reference proteome</keyword>
<keyword evidence="5" id="KW-0413">Isomerase</keyword>
<dbReference type="GO" id="GO:0003677">
    <property type="term" value="F:DNA binding"/>
    <property type="evidence" value="ECO:0007669"/>
    <property type="project" value="InterPro"/>
</dbReference>
<sequence length="597" mass="64878">MCQFELVQALTSPSSSLFMVGDPDQGIYGFRGAKSALLAESFSQLYGPTAATRSLSENYRSREPIVQVAELVRRHGKLSSSIAASGRSRQPVVRLDTVVLMEARNEYDEADQVVLQLRKWHKDGYVWGEMAVLFRAKRQVAEVYKKAIAAGVPCHLWSREEFFEAPEVSVALALLRCLVDPLRAGDSIRKRLVKKGSPVKVPLMSGLGPDSFDALAAAAEAAANSSTNSSSSLGGCLLGDLPLEPSSEQAIATLHQYSTGTAAGADPTEALQGLAAGWQPPAGAKKLTNKQAAAVGRLRGLVLLGRAAAAVLRPEEVLELLLGASGVRPELQAALEALQAKASKQRLSSKDSEDLKKLRKRRDNLDTLLKLARNTRAYTESPVLGLDAAEPAANAAGLESGDDGGESDAGMPNSSSSSSSSLPLLQPTTGLPLLQQLYDYCVLQGEDDEDERDAQKVQLMTMHASKGKEFACVALLRLHDDAMPSIHKDDAGAGSDVLDQERNLLYVAITRAKEHCLMIWPGAAFSREAWREEPLEVSRFLKPVLSAVSRRQLPGVQQQRRHFIERESAAAVRPALAGRLLDKQQQQRRQRRRRQRR</sequence>
<accession>A0A383WM30</accession>
<dbReference type="STRING" id="3088.A0A383WM30"/>
<evidence type="ECO:0000313" key="12">
    <source>
        <dbReference type="Proteomes" id="UP000256970"/>
    </source>
</evidence>
<evidence type="ECO:0000313" key="11">
    <source>
        <dbReference type="EMBL" id="SZX78520.1"/>
    </source>
</evidence>
<evidence type="ECO:0000256" key="6">
    <source>
        <dbReference type="ARBA" id="ARBA00034617"/>
    </source>
</evidence>
<reference evidence="11 12" key="1">
    <citation type="submission" date="2016-10" db="EMBL/GenBank/DDBJ databases">
        <authorList>
            <person name="Cai Z."/>
        </authorList>
    </citation>
    <scope>NUCLEOTIDE SEQUENCE [LARGE SCALE GENOMIC DNA]</scope>
</reference>
<evidence type="ECO:0000259" key="10">
    <source>
        <dbReference type="PROSITE" id="PS51217"/>
    </source>
</evidence>
<dbReference type="InterPro" id="IPR027417">
    <property type="entry name" value="P-loop_NTPase"/>
</dbReference>
<dbReference type="GO" id="GO:0016787">
    <property type="term" value="F:hydrolase activity"/>
    <property type="evidence" value="ECO:0007669"/>
    <property type="project" value="UniProtKB-KW"/>
</dbReference>
<feature type="region of interest" description="Disordered" evidence="9">
    <location>
        <begin position="394"/>
        <end position="426"/>
    </location>
</feature>
<feature type="region of interest" description="Disordered" evidence="9">
    <location>
        <begin position="576"/>
        <end position="597"/>
    </location>
</feature>
<dbReference type="GO" id="GO:0005524">
    <property type="term" value="F:ATP binding"/>
    <property type="evidence" value="ECO:0007669"/>
    <property type="project" value="UniProtKB-KW"/>
</dbReference>